<evidence type="ECO:0000313" key="2">
    <source>
        <dbReference type="Proteomes" id="UP000033995"/>
    </source>
</evidence>
<reference evidence="1 2" key="1">
    <citation type="journal article" date="2015" name="Nature">
        <title>rRNA introns, odd ribosomes, and small enigmatic genomes across a large radiation of phyla.</title>
        <authorList>
            <person name="Brown C.T."/>
            <person name="Hug L.A."/>
            <person name="Thomas B.C."/>
            <person name="Sharon I."/>
            <person name="Castelle C.J."/>
            <person name="Singh A."/>
            <person name="Wilkins M.J."/>
            <person name="Williams K.H."/>
            <person name="Banfield J.F."/>
        </authorList>
    </citation>
    <scope>NUCLEOTIDE SEQUENCE [LARGE SCALE GENOMIC DNA]</scope>
</reference>
<name>A0A0G0AAD1_9BACT</name>
<gene>
    <name evidence="1" type="ORF">UR38_C0001G0042</name>
</gene>
<accession>A0A0G0AAD1</accession>
<dbReference type="EMBL" id="LBOZ01000001">
    <property type="protein sequence ID" value="KKP48246.1"/>
    <property type="molecule type" value="Genomic_DNA"/>
</dbReference>
<dbReference type="AlphaFoldDB" id="A0A0G0AAD1"/>
<organism evidence="1 2">
    <name type="scientific">Candidatus Woesebacteria bacterium GW2011_GWA2_33_28</name>
    <dbReference type="NCBI Taxonomy" id="1618561"/>
    <lineage>
        <taxon>Bacteria</taxon>
        <taxon>Candidatus Woeseibacteriota</taxon>
    </lineage>
</organism>
<proteinExistence type="predicted"/>
<sequence length="123" mass="13681">MAIITKWIILLITTMIFPIVSKPSPTPFVSIPSPTITSLPTPLSTPTNKPIETFESQEDPDIVTNYYKDLFNKNGSKVKSFITTKTNGNVFNKLTGTIDGRILTVEIKKDAGSTRTVTTLYWK</sequence>
<comment type="caution">
    <text evidence="1">The sequence shown here is derived from an EMBL/GenBank/DDBJ whole genome shotgun (WGS) entry which is preliminary data.</text>
</comment>
<evidence type="ECO:0000313" key="1">
    <source>
        <dbReference type="EMBL" id="KKP48246.1"/>
    </source>
</evidence>
<protein>
    <submittedName>
        <fullName evidence="1">Uncharacterized protein</fullName>
    </submittedName>
</protein>
<dbReference type="Proteomes" id="UP000033995">
    <property type="component" value="Unassembled WGS sequence"/>
</dbReference>